<gene>
    <name evidence="3" type="ORF">EG19_00600</name>
    <name evidence="2" type="ORF">ENP06_05545</name>
</gene>
<dbReference type="Pfam" id="PF04977">
    <property type="entry name" value="DivIC"/>
    <property type="match status" value="1"/>
</dbReference>
<dbReference type="EMBL" id="DSHW01000419">
    <property type="protein sequence ID" value="HEQ88859.1"/>
    <property type="molecule type" value="Genomic_DNA"/>
</dbReference>
<organism evidence="3 4">
    <name type="scientific">Thermoanaerobaculum aquaticum</name>
    <dbReference type="NCBI Taxonomy" id="1312852"/>
    <lineage>
        <taxon>Bacteria</taxon>
        <taxon>Pseudomonadati</taxon>
        <taxon>Acidobacteriota</taxon>
        <taxon>Thermoanaerobaculia</taxon>
        <taxon>Thermoanaerobaculales</taxon>
        <taxon>Thermoanaerobaculaceae</taxon>
        <taxon>Thermoanaerobaculum</taxon>
    </lineage>
</organism>
<dbReference type="Proteomes" id="UP000027284">
    <property type="component" value="Unassembled WGS sequence"/>
</dbReference>
<proteinExistence type="predicted"/>
<evidence type="ECO:0000256" key="1">
    <source>
        <dbReference type="SAM" id="Coils"/>
    </source>
</evidence>
<comment type="caution">
    <text evidence="3">The sequence shown here is derived from an EMBL/GenBank/DDBJ whole genome shotgun (WGS) entry which is preliminary data.</text>
</comment>
<evidence type="ECO:0000313" key="2">
    <source>
        <dbReference type="EMBL" id="HEQ88859.1"/>
    </source>
</evidence>
<evidence type="ECO:0000313" key="3">
    <source>
        <dbReference type="EMBL" id="KDA54102.1"/>
    </source>
</evidence>
<feature type="coiled-coil region" evidence="1">
    <location>
        <begin position="25"/>
        <end position="73"/>
    </location>
</feature>
<evidence type="ECO:0000313" key="4">
    <source>
        <dbReference type="Proteomes" id="UP000027284"/>
    </source>
</evidence>
<accession>A0A062XNF0</accession>
<protein>
    <recommendedName>
        <fullName evidence="5">Septum formation initiator family protein</fullName>
    </recommendedName>
</protein>
<keyword evidence="4" id="KW-1185">Reference proteome</keyword>
<sequence>MALRPFRFLRLLGLVVVLAYWAWNYPRAQRELLEARKEWEELQAKRQALVEQVAQLRREVESLERDAESRSRAARELLGVAGTQEKVVILSQP</sequence>
<dbReference type="STRING" id="1312852.EG19_00600"/>
<dbReference type="EMBL" id="JMFG01000011">
    <property type="protein sequence ID" value="KDA54102.1"/>
    <property type="molecule type" value="Genomic_DNA"/>
</dbReference>
<evidence type="ECO:0008006" key="5">
    <source>
        <dbReference type="Google" id="ProtNLM"/>
    </source>
</evidence>
<dbReference type="AlphaFoldDB" id="A0A062XNF0"/>
<dbReference type="RefSeq" id="WP_038048125.1">
    <property type="nucleotide sequence ID" value="NZ_JMFG01000011.1"/>
</dbReference>
<name>A0A062XNF0_9BACT</name>
<reference evidence="2" key="2">
    <citation type="journal article" date="2020" name="mSystems">
        <title>Genome- and Community-Level Interaction Insights into Carbon Utilization and Element Cycling Functions of Hydrothermarchaeota in Hydrothermal Sediment.</title>
        <authorList>
            <person name="Zhou Z."/>
            <person name="Liu Y."/>
            <person name="Xu W."/>
            <person name="Pan J."/>
            <person name="Luo Z.H."/>
            <person name="Li M."/>
        </authorList>
    </citation>
    <scope>NUCLEOTIDE SEQUENCE [LARGE SCALE GENOMIC DNA]</scope>
    <source>
        <strain evidence="2">SpSt-186</strain>
    </source>
</reference>
<dbReference type="InterPro" id="IPR007060">
    <property type="entry name" value="FtsL/DivIC"/>
</dbReference>
<keyword evidence="1" id="KW-0175">Coiled coil</keyword>
<reference evidence="3 4" key="1">
    <citation type="submission" date="2014-04" db="EMBL/GenBank/DDBJ databases">
        <title>The Genome Sequence of Thermoanaerobaculum aquaticum MP-01, The First Cultivated Group 23 Acidobacterium.</title>
        <authorList>
            <person name="Stamps B.W."/>
            <person name="Losey N.A."/>
            <person name="Lawson P.A."/>
            <person name="Stevenson B.S."/>
        </authorList>
    </citation>
    <scope>NUCLEOTIDE SEQUENCE [LARGE SCALE GENOMIC DNA]</scope>
    <source>
        <strain evidence="3 4">MP-01</strain>
    </source>
</reference>